<organism evidence="1 2">
    <name type="scientific">Gordonibacter massiliensis</name>
    <name type="common">ex Traore et al. 2017</name>
    <dbReference type="NCBI Taxonomy" id="1841863"/>
    <lineage>
        <taxon>Bacteria</taxon>
        <taxon>Bacillati</taxon>
        <taxon>Actinomycetota</taxon>
        <taxon>Coriobacteriia</taxon>
        <taxon>Eggerthellales</taxon>
        <taxon>Eggerthellaceae</taxon>
        <taxon>Gordonibacter</taxon>
    </lineage>
</organism>
<evidence type="ECO:0000313" key="2">
    <source>
        <dbReference type="Proteomes" id="UP000587396"/>
    </source>
</evidence>
<dbReference type="InterPro" id="IPR036411">
    <property type="entry name" value="TorD-like_sf"/>
</dbReference>
<dbReference type="AlphaFoldDB" id="A0A842JGP0"/>
<dbReference type="SUPFAM" id="SSF89155">
    <property type="entry name" value="TorD-like"/>
    <property type="match status" value="1"/>
</dbReference>
<dbReference type="Gene3D" id="1.10.3480.10">
    <property type="entry name" value="TorD-like"/>
    <property type="match status" value="1"/>
</dbReference>
<protein>
    <submittedName>
        <fullName evidence="1">Molecular chaperone TorD family protein</fullName>
    </submittedName>
</protein>
<sequence>MVLALSLIAPLFSSLTEAEYGDACRNPAWRDVRGAAEPLARDAVERALALPAWQVRSTLQNDVLLPGMPLAALPVESLYKPWSAAPGNAFGAQRGLYLGDSAQHIQAVCAALELDVPERYAAMPDHLSLLLDLLALFVESGNAQAAADLAADHFDWLGDYDVALARKAADAARADALDPVRRAALEEGIAHLRALVALTDALVRSVVSDEERGAFALSS</sequence>
<reference evidence="1 2" key="1">
    <citation type="submission" date="2020-08" db="EMBL/GenBank/DDBJ databases">
        <authorList>
            <person name="Liu C."/>
            <person name="Sun Q."/>
        </authorList>
    </citation>
    <scope>NUCLEOTIDE SEQUENCE [LARGE SCALE GENOMIC DNA]</scope>
    <source>
        <strain evidence="1 2">N22</strain>
    </source>
</reference>
<accession>A0A842JGP0</accession>
<name>A0A842JGP0_9ACTN</name>
<gene>
    <name evidence="1" type="ORF">H7313_02490</name>
</gene>
<keyword evidence="2" id="KW-1185">Reference proteome</keyword>
<dbReference type="InterPro" id="IPR020945">
    <property type="entry name" value="DMSO/NO3_reduct_chaperone"/>
</dbReference>
<proteinExistence type="predicted"/>
<dbReference type="EMBL" id="JACMSE010000001">
    <property type="protein sequence ID" value="MBC2888220.1"/>
    <property type="molecule type" value="Genomic_DNA"/>
</dbReference>
<dbReference type="Pfam" id="PF02613">
    <property type="entry name" value="Nitrate_red_del"/>
    <property type="match status" value="1"/>
</dbReference>
<evidence type="ECO:0000313" key="1">
    <source>
        <dbReference type="EMBL" id="MBC2888220.1"/>
    </source>
</evidence>
<comment type="caution">
    <text evidence="1">The sequence shown here is derived from an EMBL/GenBank/DDBJ whole genome shotgun (WGS) entry which is preliminary data.</text>
</comment>
<dbReference type="Proteomes" id="UP000587396">
    <property type="component" value="Unassembled WGS sequence"/>
</dbReference>